<dbReference type="RefSeq" id="WP_139259468.1">
    <property type="nucleotide sequence ID" value="NZ_FRBU01000024.1"/>
</dbReference>
<evidence type="ECO:0000313" key="3">
    <source>
        <dbReference type="Proteomes" id="UP000184260"/>
    </source>
</evidence>
<protein>
    <recommendedName>
        <fullName evidence="4">Lipoprotein</fullName>
    </recommendedName>
</protein>
<dbReference type="EMBL" id="FRBU01000024">
    <property type="protein sequence ID" value="SHM16901.1"/>
    <property type="molecule type" value="Genomic_DNA"/>
</dbReference>
<feature type="chain" id="PRO_5013337099" description="Lipoprotein" evidence="1">
    <location>
        <begin position="22"/>
        <end position="141"/>
    </location>
</feature>
<sequence>MRNIKIILGLLILLISCKSNHRNNFEYNLGANENQWINNFKTETFFSCLRVAYKNDTIFKLISKKDLMYLYESTALQHDIINKNVEKIIANTPKPVLPKCEECEPEEQINKKYFCATCLSYYASKELDSIAKIEFKKYNLK</sequence>
<dbReference type="AlphaFoldDB" id="A0A1M7GL14"/>
<feature type="signal peptide" evidence="1">
    <location>
        <begin position="1"/>
        <end position="21"/>
    </location>
</feature>
<dbReference type="STRING" id="69322.SAMN05443669_102426"/>
<reference evidence="3" key="1">
    <citation type="submission" date="2016-11" db="EMBL/GenBank/DDBJ databases">
        <authorList>
            <person name="Varghese N."/>
            <person name="Submissions S."/>
        </authorList>
    </citation>
    <scope>NUCLEOTIDE SEQUENCE [LARGE SCALE GENOMIC DNA]</scope>
    <source>
        <strain evidence="3">DSM 3661</strain>
    </source>
</reference>
<evidence type="ECO:0000313" key="2">
    <source>
        <dbReference type="EMBL" id="SHM16901.1"/>
    </source>
</evidence>
<keyword evidence="1" id="KW-0732">Signal</keyword>
<organism evidence="2 3">
    <name type="scientific">Flavobacterium xanthum</name>
    <dbReference type="NCBI Taxonomy" id="69322"/>
    <lineage>
        <taxon>Bacteria</taxon>
        <taxon>Pseudomonadati</taxon>
        <taxon>Bacteroidota</taxon>
        <taxon>Flavobacteriia</taxon>
        <taxon>Flavobacteriales</taxon>
        <taxon>Flavobacteriaceae</taxon>
        <taxon>Flavobacterium</taxon>
    </lineage>
</organism>
<accession>A0A1M7GL14</accession>
<evidence type="ECO:0008006" key="4">
    <source>
        <dbReference type="Google" id="ProtNLM"/>
    </source>
</evidence>
<dbReference type="OrthoDB" id="1369745at2"/>
<keyword evidence="3" id="KW-1185">Reference proteome</keyword>
<dbReference type="Proteomes" id="UP000184260">
    <property type="component" value="Unassembled WGS sequence"/>
</dbReference>
<proteinExistence type="predicted"/>
<gene>
    <name evidence="2" type="ORF">SAMN05443669_102426</name>
</gene>
<evidence type="ECO:0000256" key="1">
    <source>
        <dbReference type="SAM" id="SignalP"/>
    </source>
</evidence>
<name>A0A1M7GL14_9FLAO</name>
<dbReference type="PROSITE" id="PS51257">
    <property type="entry name" value="PROKAR_LIPOPROTEIN"/>
    <property type="match status" value="1"/>
</dbReference>